<evidence type="ECO:0000313" key="4">
    <source>
        <dbReference type="EMBL" id="CAH1400287.1"/>
    </source>
</evidence>
<accession>A0A9P0MRT3</accession>
<dbReference type="Pfam" id="PF02182">
    <property type="entry name" value="SAD_SRA"/>
    <property type="match status" value="1"/>
</dbReference>
<feature type="domain" description="YDG" evidence="3">
    <location>
        <begin position="38"/>
        <end position="176"/>
    </location>
</feature>
<reference evidence="4" key="1">
    <citation type="submission" date="2022-01" db="EMBL/GenBank/DDBJ databases">
        <authorList>
            <person name="King R."/>
        </authorList>
    </citation>
    <scope>NUCLEOTIDE SEQUENCE</scope>
</reference>
<dbReference type="SMART" id="SM00466">
    <property type="entry name" value="SRA"/>
    <property type="match status" value="1"/>
</dbReference>
<dbReference type="InterPro" id="IPR015947">
    <property type="entry name" value="PUA-like_sf"/>
</dbReference>
<dbReference type="SUPFAM" id="SSF88697">
    <property type="entry name" value="PUA domain-like"/>
    <property type="match status" value="1"/>
</dbReference>
<gene>
    <name evidence="4" type="ORF">NEZAVI_LOCUS9565</name>
</gene>
<dbReference type="InterPro" id="IPR036987">
    <property type="entry name" value="SRA-YDG_sf"/>
</dbReference>
<feature type="compositionally biased region" description="Basic residues" evidence="2">
    <location>
        <begin position="652"/>
        <end position="661"/>
    </location>
</feature>
<keyword evidence="5" id="KW-1185">Reference proteome</keyword>
<protein>
    <recommendedName>
        <fullName evidence="3">YDG domain-containing protein</fullName>
    </recommendedName>
</protein>
<evidence type="ECO:0000259" key="3">
    <source>
        <dbReference type="SMART" id="SM00466"/>
    </source>
</evidence>
<dbReference type="Proteomes" id="UP001152798">
    <property type="component" value="Chromosome 4"/>
</dbReference>
<feature type="region of interest" description="Disordered" evidence="2">
    <location>
        <begin position="638"/>
        <end position="683"/>
    </location>
</feature>
<sequence>MGPSENGIRRMPKRISLNKMDVDNSEEKPACSRRRERLVHYYGTIKGEEVGKVYRNREKLKVIHHPDKSWIHLGPEGPYSIVLQGNKRFLDEGSLVIIFTKSPFGSGDSDKNTTCNTILGNLKKAVKGRLPIRVVRLIKSDRDRKTVFRYDGLYIMKKKLVLHEKLHFLLTRIKKQPKVLFNFKRGCGKIRRLLALKKLKKTKWIKKEPELKKEVTSNSDSERDSTTHTVEEICWDQLKEEYTALREESSYDYDDGYEVWQRSSFPSFVKQDSNEQLEESTYITYDEHVDKIETYYEELDDTVDDLNDEEDREHFSKEDVIIESIPLLKCENGESSNNSVRTILAIVPESGASEYVEESRDTDCDPLCDPLAGFSDESKASHCSDEMKNSSQEVKACYDEKKSDQLYLAQCANIDGSEKNQYLPNLPHPCLYNLTIGHLINLLGNRSNNEICPCNTQKCASQRNFEVALRGLIEEGGKKSCNAKCLKGIEDDDTKQLESTELNYFSSINNVFNQLNAIICNKTTISETRTPLIGKRHHIMTTRILKKDRTNTKNYYAKKVVSIEKSLVPKNVKESLEPLSDEESLLNSSGKDSAVASSDKESLTPSEVSSCTAAAYGFTSPIPEDTAIRLPLENFQNLEKPSQEQEPNDNHNKRRKGRQKGSKNFSREAAQLGPVIPTEEPKPIPRRLRDKKLSYRGATFYLSPRNTSSRSASRRRVQEEEEDEFLGFVGPIRPSKKLKLVRSFLTRLQSVRSEQSTSS</sequence>
<feature type="region of interest" description="Disordered" evidence="2">
    <location>
        <begin position="573"/>
        <end position="606"/>
    </location>
</feature>
<organism evidence="4 5">
    <name type="scientific">Nezara viridula</name>
    <name type="common">Southern green stink bug</name>
    <name type="synonym">Cimex viridulus</name>
    <dbReference type="NCBI Taxonomy" id="85310"/>
    <lineage>
        <taxon>Eukaryota</taxon>
        <taxon>Metazoa</taxon>
        <taxon>Ecdysozoa</taxon>
        <taxon>Arthropoda</taxon>
        <taxon>Hexapoda</taxon>
        <taxon>Insecta</taxon>
        <taxon>Pterygota</taxon>
        <taxon>Neoptera</taxon>
        <taxon>Paraneoptera</taxon>
        <taxon>Hemiptera</taxon>
        <taxon>Heteroptera</taxon>
        <taxon>Panheteroptera</taxon>
        <taxon>Pentatomomorpha</taxon>
        <taxon>Pentatomoidea</taxon>
        <taxon>Pentatomidae</taxon>
        <taxon>Pentatominae</taxon>
        <taxon>Nezara</taxon>
    </lineage>
</organism>
<dbReference type="Gene3D" id="2.30.280.10">
    <property type="entry name" value="SRA-YDG"/>
    <property type="match status" value="1"/>
</dbReference>
<dbReference type="AlphaFoldDB" id="A0A9P0MRT3"/>
<dbReference type="InterPro" id="IPR003105">
    <property type="entry name" value="SRA_YDG"/>
</dbReference>
<dbReference type="EMBL" id="OV725080">
    <property type="protein sequence ID" value="CAH1400287.1"/>
    <property type="molecule type" value="Genomic_DNA"/>
</dbReference>
<name>A0A9P0MRT3_NEZVI</name>
<keyword evidence="1" id="KW-0539">Nucleus</keyword>
<evidence type="ECO:0000313" key="5">
    <source>
        <dbReference type="Proteomes" id="UP001152798"/>
    </source>
</evidence>
<proteinExistence type="predicted"/>
<dbReference type="OrthoDB" id="6617662at2759"/>
<evidence type="ECO:0000256" key="2">
    <source>
        <dbReference type="SAM" id="MobiDB-lite"/>
    </source>
</evidence>
<evidence type="ECO:0000256" key="1">
    <source>
        <dbReference type="ARBA" id="ARBA00023242"/>
    </source>
</evidence>